<keyword evidence="2" id="KW-1185">Reference proteome</keyword>
<dbReference type="AlphaFoldDB" id="A0AAV7SIU5"/>
<dbReference type="InterPro" id="IPR050951">
    <property type="entry name" value="Retrovirus_Pol_polyprotein"/>
</dbReference>
<gene>
    <name evidence="1" type="ORF">NDU88_004456</name>
</gene>
<dbReference type="Gene3D" id="3.10.10.10">
    <property type="entry name" value="HIV Type 1 Reverse Transcriptase, subunit A, domain 1"/>
    <property type="match status" value="1"/>
</dbReference>
<proteinExistence type="predicted"/>
<sequence length="269" mass="30578">MSGSWKRMFEMWKVGTFARVCKDFKKSNYVAKGKMACVSSGKDGHDWLKGNNEQKGMVLSLKHGDEIRCEQIKRPRCEVQIAGRRLELMADSGSPWTIVTQDYFKQVFEGIWDLTDLKEPDIIAESFEGRTIDVTGFVETGITFKERRANIKLYVAVKGVNVLGWRDQGKLGVILNPRCSEPVLVIESREATEWITSKFPQVFTSKLGKLINYSHRIKVKANAKPVIQKLRNVPISVRDELKKILSEIVNEGVIEEIESSEWVSLIVLA</sequence>
<dbReference type="InterPro" id="IPR043502">
    <property type="entry name" value="DNA/RNA_pol_sf"/>
</dbReference>
<protein>
    <recommendedName>
        <fullName evidence="3">Peptidase A2 domain-containing protein</fullName>
    </recommendedName>
</protein>
<dbReference type="PROSITE" id="PS00141">
    <property type="entry name" value="ASP_PROTEASE"/>
    <property type="match status" value="1"/>
</dbReference>
<dbReference type="GO" id="GO:0006508">
    <property type="term" value="P:proteolysis"/>
    <property type="evidence" value="ECO:0007669"/>
    <property type="project" value="InterPro"/>
</dbReference>
<evidence type="ECO:0000313" key="2">
    <source>
        <dbReference type="Proteomes" id="UP001066276"/>
    </source>
</evidence>
<comment type="caution">
    <text evidence="1">The sequence shown here is derived from an EMBL/GenBank/DDBJ whole genome shotgun (WGS) entry which is preliminary data.</text>
</comment>
<evidence type="ECO:0008006" key="3">
    <source>
        <dbReference type="Google" id="ProtNLM"/>
    </source>
</evidence>
<organism evidence="1 2">
    <name type="scientific">Pleurodeles waltl</name>
    <name type="common">Iberian ribbed newt</name>
    <dbReference type="NCBI Taxonomy" id="8319"/>
    <lineage>
        <taxon>Eukaryota</taxon>
        <taxon>Metazoa</taxon>
        <taxon>Chordata</taxon>
        <taxon>Craniata</taxon>
        <taxon>Vertebrata</taxon>
        <taxon>Euteleostomi</taxon>
        <taxon>Amphibia</taxon>
        <taxon>Batrachia</taxon>
        <taxon>Caudata</taxon>
        <taxon>Salamandroidea</taxon>
        <taxon>Salamandridae</taxon>
        <taxon>Pleurodelinae</taxon>
        <taxon>Pleurodeles</taxon>
    </lineage>
</organism>
<dbReference type="SUPFAM" id="SSF56672">
    <property type="entry name" value="DNA/RNA polymerases"/>
    <property type="match status" value="1"/>
</dbReference>
<reference evidence="1" key="1">
    <citation type="journal article" date="2022" name="bioRxiv">
        <title>Sequencing and chromosome-scale assembly of the giantPleurodeles waltlgenome.</title>
        <authorList>
            <person name="Brown T."/>
            <person name="Elewa A."/>
            <person name="Iarovenko S."/>
            <person name="Subramanian E."/>
            <person name="Araus A.J."/>
            <person name="Petzold A."/>
            <person name="Susuki M."/>
            <person name="Suzuki K.-i.T."/>
            <person name="Hayashi T."/>
            <person name="Toyoda A."/>
            <person name="Oliveira C."/>
            <person name="Osipova E."/>
            <person name="Leigh N.D."/>
            <person name="Simon A."/>
            <person name="Yun M.H."/>
        </authorList>
    </citation>
    <scope>NUCLEOTIDE SEQUENCE</scope>
    <source>
        <strain evidence="1">20211129_DDA</strain>
        <tissue evidence="1">Liver</tissue>
    </source>
</reference>
<name>A0AAV7SIU5_PLEWA</name>
<evidence type="ECO:0000313" key="1">
    <source>
        <dbReference type="EMBL" id="KAJ1164009.1"/>
    </source>
</evidence>
<dbReference type="Proteomes" id="UP001066276">
    <property type="component" value="Chromosome 4_2"/>
</dbReference>
<dbReference type="PANTHER" id="PTHR37984">
    <property type="entry name" value="PROTEIN CBG26694"/>
    <property type="match status" value="1"/>
</dbReference>
<dbReference type="InterPro" id="IPR001969">
    <property type="entry name" value="Aspartic_peptidase_AS"/>
</dbReference>
<dbReference type="GO" id="GO:0004190">
    <property type="term" value="F:aspartic-type endopeptidase activity"/>
    <property type="evidence" value="ECO:0007669"/>
    <property type="project" value="InterPro"/>
</dbReference>
<dbReference type="PANTHER" id="PTHR37984:SF9">
    <property type="entry name" value="INTEGRASE CATALYTIC DOMAIN-CONTAINING PROTEIN"/>
    <property type="match status" value="1"/>
</dbReference>
<accession>A0AAV7SIU5</accession>
<dbReference type="EMBL" id="JANPWB010000008">
    <property type="protein sequence ID" value="KAJ1164009.1"/>
    <property type="molecule type" value="Genomic_DNA"/>
</dbReference>